<dbReference type="InterPro" id="IPR010280">
    <property type="entry name" value="U5_MeTrfase_fam"/>
</dbReference>
<dbReference type="OrthoDB" id="9804590at2"/>
<evidence type="ECO:0000313" key="3">
    <source>
        <dbReference type="EMBL" id="ANK63459.1"/>
    </source>
</evidence>
<feature type="active site" description="Nucleophile" evidence="1">
    <location>
        <position position="411"/>
    </location>
</feature>
<protein>
    <submittedName>
        <fullName evidence="3">23S rRNA (Uracil-5-)-methyltransferase RumA</fullName>
    </submittedName>
</protein>
<dbReference type="InterPro" id="IPR002792">
    <property type="entry name" value="TRAM_dom"/>
</dbReference>
<dbReference type="PROSITE" id="PS51687">
    <property type="entry name" value="SAM_MT_RNA_M5U"/>
    <property type="match status" value="1"/>
</dbReference>
<dbReference type="Pfam" id="PF05958">
    <property type="entry name" value="tRNA_U5-meth_tr"/>
    <property type="match status" value="1"/>
</dbReference>
<dbReference type="EMBL" id="CP014873">
    <property type="protein sequence ID" value="ANK63459.1"/>
    <property type="molecule type" value="Genomic_DNA"/>
</dbReference>
<dbReference type="FunFam" id="2.40.50.1070:FF:000003">
    <property type="entry name" value="23S rRNA (Uracil-5-)-methyltransferase RumA"/>
    <property type="match status" value="1"/>
</dbReference>
<dbReference type="SUPFAM" id="SSF50249">
    <property type="entry name" value="Nucleic acid-binding proteins"/>
    <property type="match status" value="1"/>
</dbReference>
<dbReference type="Gene3D" id="2.40.50.140">
    <property type="entry name" value="Nucleic acid-binding proteins"/>
    <property type="match status" value="1"/>
</dbReference>
<dbReference type="InterPro" id="IPR029063">
    <property type="entry name" value="SAM-dependent_MTases_sf"/>
</dbReference>
<dbReference type="InterPro" id="IPR012340">
    <property type="entry name" value="NA-bd_OB-fold"/>
</dbReference>
<dbReference type="AlphaFoldDB" id="A0A192H3R4"/>
<dbReference type="Gene3D" id="3.40.50.150">
    <property type="entry name" value="Vaccinia Virus protein VP39"/>
    <property type="match status" value="1"/>
</dbReference>
<feature type="active site" evidence="2">
    <location>
        <position position="411"/>
    </location>
</feature>
<name>A0A192H3R4_9LACO</name>
<dbReference type="SUPFAM" id="SSF53335">
    <property type="entry name" value="S-adenosyl-L-methionine-dependent methyltransferases"/>
    <property type="match status" value="1"/>
</dbReference>
<accession>A0A192H3R4</accession>
<dbReference type="PROSITE" id="PS50926">
    <property type="entry name" value="TRAM"/>
    <property type="match status" value="1"/>
</dbReference>
<keyword evidence="4" id="KW-1185">Reference proteome</keyword>
<reference evidence="3 4" key="1">
    <citation type="submission" date="2016-03" db="EMBL/GenBank/DDBJ databases">
        <title>Pediococcus and Lactobacillus from brewery environment - whole genome sequencing and assembly.</title>
        <authorList>
            <person name="Behr J."/>
            <person name="Geissler A.J."/>
            <person name="Vogel R.F."/>
        </authorList>
    </citation>
    <scope>NUCLEOTIDE SEQUENCE [LARGE SCALE GENOMIC DNA]</scope>
    <source>
        <strain evidence="3 4">TMW 1.1989</strain>
    </source>
</reference>
<dbReference type="FunFam" id="3.40.50.150:FF:000009">
    <property type="entry name" value="23S rRNA (Uracil(1939)-C(5))-methyltransferase RlmD"/>
    <property type="match status" value="1"/>
</dbReference>
<evidence type="ECO:0000313" key="4">
    <source>
        <dbReference type="Proteomes" id="UP000078582"/>
    </source>
</evidence>
<dbReference type="STRING" id="375175.AYR53_12215"/>
<dbReference type="PROSITE" id="PS01231">
    <property type="entry name" value="TRMA_2"/>
    <property type="match status" value="1"/>
</dbReference>
<comment type="similarity">
    <text evidence="1">Belongs to the class I-like SAM-binding methyltransferase superfamily. RNA M5U methyltransferase family.</text>
</comment>
<dbReference type="RefSeq" id="WP_068225436.1">
    <property type="nucleotide sequence ID" value="NZ_CP014623.1"/>
</dbReference>
<keyword evidence="1 3" id="KW-0808">Transferase</keyword>
<gene>
    <name evidence="3" type="ORF">AYR53_12215</name>
</gene>
<dbReference type="InterPro" id="IPR030390">
    <property type="entry name" value="MeTrfase_TrmA_AS"/>
</dbReference>
<dbReference type="GeneID" id="42983026"/>
<evidence type="ECO:0000256" key="1">
    <source>
        <dbReference type="PROSITE-ProRule" id="PRU01024"/>
    </source>
</evidence>
<dbReference type="NCBIfam" id="TIGR00479">
    <property type="entry name" value="rumA"/>
    <property type="match status" value="1"/>
</dbReference>
<evidence type="ECO:0000256" key="2">
    <source>
        <dbReference type="PROSITE-ProRule" id="PRU10015"/>
    </source>
</evidence>
<dbReference type="GO" id="GO:0070041">
    <property type="term" value="F:rRNA (uridine-C5-)-methyltransferase activity"/>
    <property type="evidence" value="ECO:0007669"/>
    <property type="project" value="TreeGrafter"/>
</dbReference>
<dbReference type="InterPro" id="IPR030391">
    <property type="entry name" value="MeTrfase_TrmA_CS"/>
</dbReference>
<organism evidence="3 4">
    <name type="scientific">Loigolactobacillus backii</name>
    <dbReference type="NCBI Taxonomy" id="375175"/>
    <lineage>
        <taxon>Bacteria</taxon>
        <taxon>Bacillati</taxon>
        <taxon>Bacillota</taxon>
        <taxon>Bacilli</taxon>
        <taxon>Lactobacillales</taxon>
        <taxon>Lactobacillaceae</taxon>
        <taxon>Loigolactobacillus</taxon>
    </lineage>
</organism>
<dbReference type="PROSITE" id="PS01230">
    <property type="entry name" value="TRMA_1"/>
    <property type="match status" value="1"/>
</dbReference>
<feature type="binding site" evidence="1">
    <location>
        <position position="315"/>
    </location>
    <ligand>
        <name>S-adenosyl-L-methionine</name>
        <dbReference type="ChEBI" id="CHEBI:59789"/>
    </ligand>
</feature>
<feature type="binding site" evidence="1">
    <location>
        <position position="384"/>
    </location>
    <ligand>
        <name>S-adenosyl-L-methionine</name>
        <dbReference type="ChEBI" id="CHEBI:59789"/>
    </ligand>
</feature>
<dbReference type="GO" id="GO:0070475">
    <property type="term" value="P:rRNA base methylation"/>
    <property type="evidence" value="ECO:0007669"/>
    <property type="project" value="TreeGrafter"/>
</dbReference>
<proteinExistence type="inferred from homology"/>
<keyword evidence="1" id="KW-0949">S-adenosyl-L-methionine</keyword>
<dbReference type="PANTHER" id="PTHR11061">
    <property type="entry name" value="RNA M5U METHYLTRANSFERASE"/>
    <property type="match status" value="1"/>
</dbReference>
<dbReference type="Pfam" id="PF01938">
    <property type="entry name" value="TRAM"/>
    <property type="match status" value="1"/>
</dbReference>
<dbReference type="KEGG" id="lbt:AYR52_07485"/>
<keyword evidence="1 3" id="KW-0489">Methyltransferase</keyword>
<dbReference type="Gene3D" id="2.40.50.1070">
    <property type="match status" value="1"/>
</dbReference>
<dbReference type="CDD" id="cd02440">
    <property type="entry name" value="AdoMet_MTases"/>
    <property type="match status" value="1"/>
</dbReference>
<feature type="binding site" evidence="1">
    <location>
        <position position="286"/>
    </location>
    <ligand>
        <name>S-adenosyl-L-methionine</name>
        <dbReference type="ChEBI" id="CHEBI:59789"/>
    </ligand>
</feature>
<feature type="binding site" evidence="1">
    <location>
        <position position="336"/>
    </location>
    <ligand>
        <name>S-adenosyl-L-methionine</name>
        <dbReference type="ChEBI" id="CHEBI:59789"/>
    </ligand>
</feature>
<dbReference type="Proteomes" id="UP000078582">
    <property type="component" value="Chromosome"/>
</dbReference>
<dbReference type="PANTHER" id="PTHR11061:SF30">
    <property type="entry name" value="TRNA (URACIL(54)-C(5))-METHYLTRANSFERASE"/>
    <property type="match status" value="1"/>
</dbReference>
<sequence>MKTTAPVEKNQELTVDIEDLTYEGMGVAKVDGYPLFVADTLPGEKVKLVVTKTGKNFGFARALELLTTSPDRVDLKDKTYMQTGIAPLGHLSYEGQLKFKQHQIAEVFQKSHLDIPVLPTIGMEKPYAYRNKAQVPVRMLYGEIQTGFYRKGSHNLVPMEDYYIQDPAIDKAIVIIRDLLRQYNVAPYNESQQKGVMRNIMIRRGHFSHEMMVILITRTRDVPHLNELIAGILNKIPEVVSIMQSVNPKNTNVVLGRTVKKLYGKSFIRDQILGLNFDISALSFYQVNPVQTERLYTRAIEQAGLTGKEVVIDAYSGIGTMSLAMAQHAKYVYGVEVVVPAVADAKRNAKLNGIHNVKFEAGKAEEVMQQWKADGLEADVLMVDPPRKGLAKSFVDAVGQMKPKRVVYVSCNPATLARDLSLLQEFGYHAKETQPVDMFPQTQHIESVTMLSLD</sequence>